<dbReference type="PANTHER" id="PTHR38432">
    <property type="entry name" value="TELA-LIKE PROTEIN SAOUHSC_01408"/>
    <property type="match status" value="1"/>
</dbReference>
<comment type="similarity">
    <text evidence="1 2">Belongs to the TelA family.</text>
</comment>
<name>B1YHN0_EXIS2</name>
<sequence>MTHSDNNSWQQWPEEESTTQPTISDPSVDLNLAEATSRPAAPVRPVEDMIPSDVSAEQRQKIERLLQVIDLNKSDAVMQYGAPVQRELSQFSDQVLSEVKMKDGGDAGKLLSDLMQRVRQMDPDTLQEKKSFWSNVPVIGRAKKKAETYFLQYEKMSAYLEEVVHNLDRSKFGLMKDITLLDQMYQKNKRYFEELNLYIAAGETKIKHVREHEIEPLRMEVERSQDQTRIQELNDMIQLADRFEKKIHDLKLSRTISLQMAPQIRVIQQNNQILAEKIESAVVNTIPLWKNQVVLSLSLSRQKTALQMQKDVTNTTNQLLEQNSRLLKDSSIEIAEENEKGIVSVESLKVAHQNLIETLDETLRIQQDGKQKRRDAEHELERMENELKQKVMEVASKNRELPNRPY</sequence>
<reference evidence="4 5" key="2">
    <citation type="journal article" date="2008" name="BMC Genomics">
        <title>Architecture of thermal adaptation in an Exiguobacterium sibiricum strain isolated from 3 million year old permafrost: a genome and transcriptome approach.</title>
        <authorList>
            <person name="Rodrigues D.F."/>
            <person name="Ivanova N."/>
            <person name="He Z."/>
            <person name="Huebner M."/>
            <person name="Zhou J."/>
            <person name="Tiedje J.M."/>
        </authorList>
    </citation>
    <scope>NUCLEOTIDE SEQUENCE [LARGE SCALE GENOMIC DNA]</scope>
    <source>
        <strain evidence="5">DSM 17290 / CIP 109462 / JCM 13490 / 255-15</strain>
    </source>
</reference>
<feature type="region of interest" description="Disordered" evidence="3">
    <location>
        <begin position="385"/>
        <end position="406"/>
    </location>
</feature>
<dbReference type="EMBL" id="CP001022">
    <property type="protein sequence ID" value="ACB61203.1"/>
    <property type="molecule type" value="Genomic_DNA"/>
</dbReference>
<evidence type="ECO:0000256" key="1">
    <source>
        <dbReference type="ARBA" id="ARBA00005541"/>
    </source>
</evidence>
<dbReference type="InterPro" id="IPR008863">
    <property type="entry name" value="Toxic_anion-R_TelA"/>
</dbReference>
<evidence type="ECO:0000256" key="3">
    <source>
        <dbReference type="SAM" id="MobiDB-lite"/>
    </source>
</evidence>
<accession>B1YHN0</accession>
<dbReference type="Proteomes" id="UP000001681">
    <property type="component" value="Chromosome"/>
</dbReference>
<proteinExistence type="inferred from homology"/>
<dbReference type="eggNOG" id="COG3853">
    <property type="taxonomic scope" value="Bacteria"/>
</dbReference>
<dbReference type="PANTHER" id="PTHR38432:SF1">
    <property type="entry name" value="TELA-LIKE PROTEIN SAOUHSC_01408"/>
    <property type="match status" value="1"/>
</dbReference>
<evidence type="ECO:0000313" key="4">
    <source>
        <dbReference type="EMBL" id="ACB61203.1"/>
    </source>
</evidence>
<protein>
    <submittedName>
        <fullName evidence="4">Toxic anion resistance family protein</fullName>
    </submittedName>
</protein>
<dbReference type="RefSeq" id="WP_012370621.1">
    <property type="nucleotide sequence ID" value="NC_010556.1"/>
</dbReference>
<dbReference type="AlphaFoldDB" id="B1YHN0"/>
<reference evidence="5" key="3">
    <citation type="submission" date="2008-04" db="EMBL/GenBank/DDBJ databases">
        <title>Complete sequence of chromosome of Exiguobacterium sibiricum 255-15.</title>
        <authorList>
            <consortium name="US DOE Joint Genome Institute"/>
            <person name="Copeland A."/>
            <person name="Lucas S."/>
            <person name="Lapidus A."/>
            <person name="Glavina del Rio T."/>
            <person name="Dalin E."/>
            <person name="Tice H."/>
            <person name="Bruce D."/>
            <person name="Goodwin L."/>
            <person name="Pitluck S."/>
            <person name="Kiss H."/>
            <person name="Chertkov O."/>
            <person name="Monk C."/>
            <person name="Brettin T."/>
            <person name="Detter J.C."/>
            <person name="Han C."/>
            <person name="Kuske C.R."/>
            <person name="Schmutz J."/>
            <person name="Larimer F."/>
            <person name="Land M."/>
            <person name="Hauser L."/>
            <person name="Kyrpides N."/>
            <person name="Mikhailova N."/>
            <person name="Vishnivetskaya T."/>
            <person name="Rodrigues D.F."/>
            <person name="Gilichinsky D."/>
            <person name="Tiedje J."/>
            <person name="Richardson P."/>
        </authorList>
    </citation>
    <scope>NUCLEOTIDE SEQUENCE [LARGE SCALE GENOMIC DNA]</scope>
    <source>
        <strain evidence="5">DSM 17290 / CIP 109462 / JCM 13490 / 255-15</strain>
    </source>
</reference>
<organism evidence="4 5">
    <name type="scientific">Exiguobacterium sibiricum (strain DSM 17290 / CCUG 55495 / CIP 109462 / JCM 13490 / 255-15)</name>
    <dbReference type="NCBI Taxonomy" id="262543"/>
    <lineage>
        <taxon>Bacteria</taxon>
        <taxon>Bacillati</taxon>
        <taxon>Bacillota</taxon>
        <taxon>Bacilli</taxon>
        <taxon>Bacillales</taxon>
        <taxon>Bacillales Family XII. Incertae Sedis</taxon>
        <taxon>Exiguobacterium</taxon>
    </lineage>
</organism>
<dbReference type="HOGENOM" id="CLU_032111_0_0_9"/>
<dbReference type="KEGG" id="esi:Exig_1751"/>
<evidence type="ECO:0000256" key="2">
    <source>
        <dbReference type="PIRNR" id="PIRNR026508"/>
    </source>
</evidence>
<dbReference type="Pfam" id="PF05816">
    <property type="entry name" value="TelA"/>
    <property type="match status" value="1"/>
</dbReference>
<keyword evidence="5" id="KW-1185">Reference proteome</keyword>
<dbReference type="STRING" id="262543.Exig_1751"/>
<reference evidence="4 5" key="1">
    <citation type="journal article" date="2006" name="Extremophiles">
        <title>Characterization of Exiguobacterium isolates from the Siberian permafrost. Description of Exiguobacterium sibiricum sp. nov.</title>
        <authorList>
            <person name="Rodrigues D.F."/>
            <person name="Goris J."/>
            <person name="Vishnivetskaya T."/>
            <person name="Gilichinsky D."/>
            <person name="Thomashow M.F."/>
            <person name="Tiedje J.M."/>
        </authorList>
    </citation>
    <scope>NUCLEOTIDE SEQUENCE [LARGE SCALE GENOMIC DNA]</scope>
    <source>
        <strain evidence="5">DSM 17290 / CIP 109462 / JCM 13490 / 255-15</strain>
    </source>
</reference>
<evidence type="ECO:0000313" key="5">
    <source>
        <dbReference type="Proteomes" id="UP000001681"/>
    </source>
</evidence>
<dbReference type="PIRSF" id="PIRSF026508">
    <property type="entry name" value="TelA"/>
    <property type="match status" value="1"/>
</dbReference>
<feature type="compositionally biased region" description="Polar residues" evidence="3">
    <location>
        <begin position="1"/>
        <end position="11"/>
    </location>
</feature>
<gene>
    <name evidence="4" type="ordered locus">Exig_1751</name>
</gene>
<feature type="region of interest" description="Disordered" evidence="3">
    <location>
        <begin position="1"/>
        <end position="28"/>
    </location>
</feature>